<name>A0ABQ4FN59_9ACTN</name>
<dbReference type="InterPro" id="IPR011009">
    <property type="entry name" value="Kinase-like_dom_sf"/>
</dbReference>
<sequence length="342" mass="37794">MTGGFTRLESERAAGLCTYYPRAYGHGRFEVCDLIAGAGQGYVLSVKDTWSGNTAVLKGMWWENQALVDLSRARAWLEPRTRELFRGLRAAAQATQLTQQAPAIIDVLREPSPSLLAAGMRNPPEELFIVQRFVGHGATVAATLADQFEVRRAENKPFTEAELLDLADQLCNALGALHAARRHNGANGTTYWIHADLKPENILVIGPPWRYLLIDYEGAVEKGKPVEVTTEDYAPLRGNQDSEYDQADQRFDLYMLGATLAEAAGLRRLSPQARSALYGTDKAAHLEARRELAKLGYGPTLTNIITTCLARPGYRLAQVADVQHELARARQNSALQRVLLRP</sequence>
<comment type="caution">
    <text evidence="2">The sequence shown here is derived from an EMBL/GenBank/DDBJ whole genome shotgun (WGS) entry which is preliminary data.</text>
</comment>
<keyword evidence="3" id="KW-1185">Reference proteome</keyword>
<reference evidence="2 3" key="1">
    <citation type="submission" date="2021-01" db="EMBL/GenBank/DDBJ databases">
        <title>Whole genome shotgun sequence of Microbispora amethystogenes NBRC 101907.</title>
        <authorList>
            <person name="Komaki H."/>
            <person name="Tamura T."/>
        </authorList>
    </citation>
    <scope>NUCLEOTIDE SEQUENCE [LARGE SCALE GENOMIC DNA]</scope>
    <source>
        <strain evidence="2 3">NBRC 101907</strain>
    </source>
</reference>
<dbReference type="InterPro" id="IPR000719">
    <property type="entry name" value="Prot_kinase_dom"/>
</dbReference>
<feature type="domain" description="Protein kinase" evidence="1">
    <location>
        <begin position="29"/>
        <end position="327"/>
    </location>
</feature>
<dbReference type="RefSeq" id="WP_204288883.1">
    <property type="nucleotide sequence ID" value="NZ_BAABEJ010000021.1"/>
</dbReference>
<evidence type="ECO:0000313" key="3">
    <source>
        <dbReference type="Proteomes" id="UP000651728"/>
    </source>
</evidence>
<evidence type="ECO:0000259" key="1">
    <source>
        <dbReference type="PROSITE" id="PS50011"/>
    </source>
</evidence>
<dbReference type="Proteomes" id="UP000651728">
    <property type="component" value="Unassembled WGS sequence"/>
</dbReference>
<organism evidence="2 3">
    <name type="scientific">Microbispora amethystogenes</name>
    <dbReference type="NCBI Taxonomy" id="1427754"/>
    <lineage>
        <taxon>Bacteria</taxon>
        <taxon>Bacillati</taxon>
        <taxon>Actinomycetota</taxon>
        <taxon>Actinomycetes</taxon>
        <taxon>Streptosporangiales</taxon>
        <taxon>Streptosporangiaceae</taxon>
        <taxon>Microbispora</taxon>
    </lineage>
</organism>
<dbReference type="EMBL" id="BOOB01000057">
    <property type="protein sequence ID" value="GIH36246.1"/>
    <property type="molecule type" value="Genomic_DNA"/>
</dbReference>
<evidence type="ECO:0000313" key="2">
    <source>
        <dbReference type="EMBL" id="GIH36246.1"/>
    </source>
</evidence>
<dbReference type="Gene3D" id="1.10.510.10">
    <property type="entry name" value="Transferase(Phosphotransferase) domain 1"/>
    <property type="match status" value="1"/>
</dbReference>
<protein>
    <recommendedName>
        <fullName evidence="1">Protein kinase domain-containing protein</fullName>
    </recommendedName>
</protein>
<gene>
    <name evidence="2" type="ORF">Mam01_64100</name>
</gene>
<proteinExistence type="predicted"/>
<dbReference type="SMART" id="SM00220">
    <property type="entry name" value="S_TKc"/>
    <property type="match status" value="1"/>
</dbReference>
<dbReference type="PROSITE" id="PS50011">
    <property type="entry name" value="PROTEIN_KINASE_DOM"/>
    <property type="match status" value="1"/>
</dbReference>
<accession>A0ABQ4FN59</accession>
<dbReference type="SUPFAM" id="SSF56112">
    <property type="entry name" value="Protein kinase-like (PK-like)"/>
    <property type="match status" value="1"/>
</dbReference>